<gene>
    <name evidence="2" type="ORF">Tci_054338</name>
</gene>
<proteinExistence type="predicted"/>
<protein>
    <recommendedName>
        <fullName evidence="3">Synaptobrevin, longin-like domain protein</fullName>
    </recommendedName>
</protein>
<evidence type="ECO:0000313" key="2">
    <source>
        <dbReference type="EMBL" id="GEU82360.1"/>
    </source>
</evidence>
<feature type="compositionally biased region" description="Basic residues" evidence="1">
    <location>
        <begin position="278"/>
        <end position="295"/>
    </location>
</feature>
<reference evidence="2" key="1">
    <citation type="journal article" date="2019" name="Sci. Rep.">
        <title>Draft genome of Tanacetum cinerariifolium, the natural source of mosquito coil.</title>
        <authorList>
            <person name="Yamashiro T."/>
            <person name="Shiraishi A."/>
            <person name="Satake H."/>
            <person name="Nakayama K."/>
        </authorList>
    </citation>
    <scope>NUCLEOTIDE SEQUENCE</scope>
</reference>
<feature type="region of interest" description="Disordered" evidence="1">
    <location>
        <begin position="278"/>
        <end position="302"/>
    </location>
</feature>
<dbReference type="AlphaFoldDB" id="A0A6L2N8B1"/>
<dbReference type="EMBL" id="BKCJ010008464">
    <property type="protein sequence ID" value="GEU82360.1"/>
    <property type="molecule type" value="Genomic_DNA"/>
</dbReference>
<name>A0A6L2N8B1_TANCI</name>
<organism evidence="2">
    <name type="scientific">Tanacetum cinerariifolium</name>
    <name type="common">Dalmatian daisy</name>
    <name type="synonym">Chrysanthemum cinerariifolium</name>
    <dbReference type="NCBI Taxonomy" id="118510"/>
    <lineage>
        <taxon>Eukaryota</taxon>
        <taxon>Viridiplantae</taxon>
        <taxon>Streptophyta</taxon>
        <taxon>Embryophyta</taxon>
        <taxon>Tracheophyta</taxon>
        <taxon>Spermatophyta</taxon>
        <taxon>Magnoliopsida</taxon>
        <taxon>eudicotyledons</taxon>
        <taxon>Gunneridae</taxon>
        <taxon>Pentapetalae</taxon>
        <taxon>asterids</taxon>
        <taxon>campanulids</taxon>
        <taxon>Asterales</taxon>
        <taxon>Asteraceae</taxon>
        <taxon>Asteroideae</taxon>
        <taxon>Anthemideae</taxon>
        <taxon>Anthemidinae</taxon>
        <taxon>Tanacetum</taxon>
    </lineage>
</organism>
<evidence type="ECO:0000256" key="1">
    <source>
        <dbReference type="SAM" id="MobiDB-lite"/>
    </source>
</evidence>
<comment type="caution">
    <text evidence="2">The sequence shown here is derived from an EMBL/GenBank/DDBJ whole genome shotgun (WGS) entry which is preliminary data.</text>
</comment>
<accession>A0A6L2N8B1</accession>
<evidence type="ECO:0008006" key="3">
    <source>
        <dbReference type="Google" id="ProtNLM"/>
    </source>
</evidence>
<sequence length="398" mass="45268">MEPLTFANTHNMIAFLSKSDASAGFNQIVNFLNAQVIHYTLMVNPTIYVSCIKQFCATASIKKVNDVVKLQTLIDRKKVVITEDIIRQDLRLDDVDGVECLPTEEIFAELARMGYEKPPLKLTFYKVFLSAQWKFLIHTLVQCMSAKRTDWNEFSCSMALAVIFLATVLINNQVDDCSSPTIKYTSPVLTQKVFANMRMIGKGFSGIETPLFATMLVQPQAAAEEEDEEDEVSVTPTPPSLTHTCTTLSHKVVALKQDKVDQALEIFKLKRRVKRLEKKRRSKHSGLKRLRKVGTSHRVESSPETIVGAQEDASKHGRGRIEAIDANEDITLTLIKMKAKKARLLDEQMAKRIHDEEVKQVAVREKQEQDDLKRAQELQQQYDQKQENIDWNVVAEQM</sequence>